<sequence length="434" mass="48653">MILGWRANLDFRPVLNRDAVIAYVAKYASKAETQSSSMADMLKKAVSSLNDTAPAQVAFQKMLSAFAGERDMSAQETCHILLDCAMVRSSRQVRSVNVSPFDEDVEIDFEGNAVRKTGFRAHYRQRLSAQITDEARALLTNISYIDFLRHWNIRGKKLTRRGRNGAAPYALNVWPRFSCDPEDAETYENWCYARLILHHPFVKESDLLKDHGSWIAAYEVDCVQQNHVHVNDTLPTEADLDTDDANSDNDSDNESLLPDEDDPQLAQFQADWMREAGRGPNQVTNTDTLKKNLGTREIDLNYDWLAHSPPIEHIKTASGWLAEQIKQFPNDSAQTLPPEDYRKLKGDQQKLFLQVMAYVKALKANKSPEPLRINVDGTAGTGKSVLIRAITTAMHEIYADELGGKDPVVRMAPTGVAAFGIKGWTLNFGLTIPV</sequence>
<feature type="non-terminal residue" evidence="2">
    <location>
        <position position="434"/>
    </location>
</feature>
<dbReference type="AlphaFoldDB" id="A0AAD6V9G6"/>
<evidence type="ECO:0000313" key="3">
    <source>
        <dbReference type="Proteomes" id="UP001219525"/>
    </source>
</evidence>
<dbReference type="Proteomes" id="UP001219525">
    <property type="component" value="Unassembled WGS sequence"/>
</dbReference>
<dbReference type="EMBL" id="JARJCW010000050">
    <property type="protein sequence ID" value="KAJ7203574.1"/>
    <property type="molecule type" value="Genomic_DNA"/>
</dbReference>
<feature type="region of interest" description="Disordered" evidence="1">
    <location>
        <begin position="236"/>
        <end position="263"/>
    </location>
</feature>
<accession>A0AAD6V9G6</accession>
<reference evidence="2" key="1">
    <citation type="submission" date="2023-03" db="EMBL/GenBank/DDBJ databases">
        <title>Massive genome expansion in bonnet fungi (Mycena s.s.) driven by repeated elements and novel gene families across ecological guilds.</title>
        <authorList>
            <consortium name="Lawrence Berkeley National Laboratory"/>
            <person name="Harder C.B."/>
            <person name="Miyauchi S."/>
            <person name="Viragh M."/>
            <person name="Kuo A."/>
            <person name="Thoen E."/>
            <person name="Andreopoulos B."/>
            <person name="Lu D."/>
            <person name="Skrede I."/>
            <person name="Drula E."/>
            <person name="Henrissat B."/>
            <person name="Morin E."/>
            <person name="Kohler A."/>
            <person name="Barry K."/>
            <person name="LaButti K."/>
            <person name="Morin E."/>
            <person name="Salamov A."/>
            <person name="Lipzen A."/>
            <person name="Mereny Z."/>
            <person name="Hegedus B."/>
            <person name="Baldrian P."/>
            <person name="Stursova M."/>
            <person name="Weitz H."/>
            <person name="Taylor A."/>
            <person name="Grigoriev I.V."/>
            <person name="Nagy L.G."/>
            <person name="Martin F."/>
            <person name="Kauserud H."/>
        </authorList>
    </citation>
    <scope>NUCLEOTIDE SEQUENCE</scope>
    <source>
        <strain evidence="2">9144</strain>
    </source>
</reference>
<evidence type="ECO:0000256" key="1">
    <source>
        <dbReference type="SAM" id="MobiDB-lite"/>
    </source>
</evidence>
<dbReference type="PANTHER" id="PTHR47642:SF5">
    <property type="entry name" value="ATP-DEPENDENT DNA HELICASE"/>
    <property type="match status" value="1"/>
</dbReference>
<evidence type="ECO:0000313" key="2">
    <source>
        <dbReference type="EMBL" id="KAJ7203574.1"/>
    </source>
</evidence>
<dbReference type="InterPro" id="IPR027417">
    <property type="entry name" value="P-loop_NTPase"/>
</dbReference>
<dbReference type="SUPFAM" id="SSF52540">
    <property type="entry name" value="P-loop containing nucleoside triphosphate hydrolases"/>
    <property type="match status" value="1"/>
</dbReference>
<dbReference type="InterPro" id="IPR051055">
    <property type="entry name" value="PIF1_helicase"/>
</dbReference>
<protein>
    <recommendedName>
        <fullName evidence="4">ATP-dependent DNA helicase</fullName>
    </recommendedName>
</protein>
<proteinExistence type="predicted"/>
<gene>
    <name evidence="2" type="ORF">GGX14DRAFT_523418</name>
</gene>
<keyword evidence="3" id="KW-1185">Reference proteome</keyword>
<name>A0AAD6V9G6_9AGAR</name>
<dbReference type="PANTHER" id="PTHR47642">
    <property type="entry name" value="ATP-DEPENDENT DNA HELICASE"/>
    <property type="match status" value="1"/>
</dbReference>
<organism evidence="2 3">
    <name type="scientific">Mycena pura</name>
    <dbReference type="NCBI Taxonomy" id="153505"/>
    <lineage>
        <taxon>Eukaryota</taxon>
        <taxon>Fungi</taxon>
        <taxon>Dikarya</taxon>
        <taxon>Basidiomycota</taxon>
        <taxon>Agaricomycotina</taxon>
        <taxon>Agaricomycetes</taxon>
        <taxon>Agaricomycetidae</taxon>
        <taxon>Agaricales</taxon>
        <taxon>Marasmiineae</taxon>
        <taxon>Mycenaceae</taxon>
        <taxon>Mycena</taxon>
    </lineage>
</organism>
<evidence type="ECO:0008006" key="4">
    <source>
        <dbReference type="Google" id="ProtNLM"/>
    </source>
</evidence>
<comment type="caution">
    <text evidence="2">The sequence shown here is derived from an EMBL/GenBank/DDBJ whole genome shotgun (WGS) entry which is preliminary data.</text>
</comment>
<feature type="compositionally biased region" description="Acidic residues" evidence="1">
    <location>
        <begin position="238"/>
        <end position="263"/>
    </location>
</feature>
<dbReference type="Gene3D" id="3.40.50.300">
    <property type="entry name" value="P-loop containing nucleotide triphosphate hydrolases"/>
    <property type="match status" value="1"/>
</dbReference>